<dbReference type="WBParaSite" id="PSAMB.scaffold413size52249.g5666.t1">
    <property type="protein sequence ID" value="PSAMB.scaffold413size52249.g5666.t1"/>
    <property type="gene ID" value="PSAMB.scaffold413size52249.g5666"/>
</dbReference>
<organism evidence="1 2">
    <name type="scientific">Plectus sambesii</name>
    <dbReference type="NCBI Taxonomy" id="2011161"/>
    <lineage>
        <taxon>Eukaryota</taxon>
        <taxon>Metazoa</taxon>
        <taxon>Ecdysozoa</taxon>
        <taxon>Nematoda</taxon>
        <taxon>Chromadorea</taxon>
        <taxon>Plectida</taxon>
        <taxon>Plectina</taxon>
        <taxon>Plectoidea</taxon>
        <taxon>Plectidae</taxon>
        <taxon>Plectus</taxon>
    </lineage>
</organism>
<evidence type="ECO:0000313" key="1">
    <source>
        <dbReference type="Proteomes" id="UP000887566"/>
    </source>
</evidence>
<reference evidence="2" key="1">
    <citation type="submission" date="2022-11" db="UniProtKB">
        <authorList>
            <consortium name="WormBaseParasite"/>
        </authorList>
    </citation>
    <scope>IDENTIFICATION</scope>
</reference>
<dbReference type="Proteomes" id="UP000887566">
    <property type="component" value="Unplaced"/>
</dbReference>
<name>A0A914WHN4_9BILA</name>
<sequence length="75" mass="8654">MMLFDVWELANPTWHLANDLLAVQNPYFLLAFSSKTREVVFKAIGWKKNVTPVPGIRLIRNAAENSTRRRTVVQL</sequence>
<keyword evidence="1" id="KW-1185">Reference proteome</keyword>
<accession>A0A914WHN4</accession>
<proteinExistence type="predicted"/>
<evidence type="ECO:0000313" key="2">
    <source>
        <dbReference type="WBParaSite" id="PSAMB.scaffold413size52249.g5666.t1"/>
    </source>
</evidence>
<protein>
    <submittedName>
        <fullName evidence="2">Uncharacterized protein</fullName>
    </submittedName>
</protein>
<dbReference type="AlphaFoldDB" id="A0A914WHN4"/>